<dbReference type="GO" id="GO:0097175">
    <property type="term" value="P:1,6-anhydro-N-acetyl-beta-muramic acid catabolic process"/>
    <property type="evidence" value="ECO:0007669"/>
    <property type="project" value="UniProtKB-UniRule"/>
</dbReference>
<dbReference type="GO" id="GO:0006040">
    <property type="term" value="P:amino sugar metabolic process"/>
    <property type="evidence" value="ECO:0007669"/>
    <property type="project" value="InterPro"/>
</dbReference>
<accession>A0AB37K6F7</accession>
<dbReference type="GO" id="GO:0016773">
    <property type="term" value="F:phosphotransferase activity, alcohol group as acceptor"/>
    <property type="evidence" value="ECO:0007669"/>
    <property type="project" value="UniProtKB-UniRule"/>
</dbReference>
<organism evidence="2 3">
    <name type="scientific">Neisseria meningitidis</name>
    <dbReference type="NCBI Taxonomy" id="487"/>
    <lineage>
        <taxon>Bacteria</taxon>
        <taxon>Pseudomonadati</taxon>
        <taxon>Pseudomonadota</taxon>
        <taxon>Betaproteobacteria</taxon>
        <taxon>Neisseriales</taxon>
        <taxon>Neisseriaceae</taxon>
        <taxon>Neisseria</taxon>
    </lineage>
</organism>
<comment type="pathway">
    <text evidence="1">Amino-sugar metabolism; 1,6-anhydro-N-acetylmuramate degradation.</text>
</comment>
<evidence type="ECO:0000313" key="2">
    <source>
        <dbReference type="EMBL" id="RGB15289.1"/>
    </source>
</evidence>
<evidence type="ECO:0000313" key="3">
    <source>
        <dbReference type="Proteomes" id="UP000260504"/>
    </source>
</evidence>
<dbReference type="GO" id="GO:0016301">
    <property type="term" value="F:kinase activity"/>
    <property type="evidence" value="ECO:0007669"/>
    <property type="project" value="UniProtKB-KW"/>
</dbReference>
<proteinExistence type="inferred from homology"/>
<dbReference type="GO" id="GO:0009254">
    <property type="term" value="P:peptidoglycan turnover"/>
    <property type="evidence" value="ECO:0007669"/>
    <property type="project" value="UniProtKB-UniRule"/>
</dbReference>
<dbReference type="Proteomes" id="UP000260504">
    <property type="component" value="Unassembled WGS sequence"/>
</dbReference>
<gene>
    <name evidence="1" type="primary">anmK</name>
    <name evidence="2" type="ORF">CIJ84_08705</name>
</gene>
<keyword evidence="1 2" id="KW-0418">Kinase</keyword>
<keyword evidence="1" id="KW-0808">Transferase</keyword>
<dbReference type="SUPFAM" id="SSF53067">
    <property type="entry name" value="Actin-like ATPase domain"/>
    <property type="match status" value="1"/>
</dbReference>
<dbReference type="HAMAP" id="MF_01270">
    <property type="entry name" value="AnhMurNAc_kinase"/>
    <property type="match status" value="1"/>
</dbReference>
<dbReference type="CDD" id="cd24050">
    <property type="entry name" value="ASKHA_NBD_ANMK"/>
    <property type="match status" value="1"/>
</dbReference>
<comment type="function">
    <text evidence="1">Catalyzes the specific phosphorylation of 1,6-anhydro-N-acetylmuramic acid (anhMurNAc) with the simultaneous cleavage of the 1,6-anhydro ring, generating MurNAc-6-P. Is required for the utilization of anhMurNAc either imported from the medium or derived from its own cell wall murein, and thus plays a role in cell wall recycling.</text>
</comment>
<keyword evidence="1" id="KW-0067">ATP-binding</keyword>
<dbReference type="AlphaFoldDB" id="A0AB37K6F7"/>
<keyword evidence="1" id="KW-0119">Carbohydrate metabolism</keyword>
<comment type="pathway">
    <text evidence="1">Cell wall biogenesis; peptidoglycan recycling.</text>
</comment>
<name>A0AB37K6F7_NEIME</name>
<dbReference type="InterPro" id="IPR043129">
    <property type="entry name" value="ATPase_NBD"/>
</dbReference>
<feature type="binding site" evidence="1">
    <location>
        <begin position="22"/>
        <end position="29"/>
    </location>
    <ligand>
        <name>ATP</name>
        <dbReference type="ChEBI" id="CHEBI:30616"/>
    </ligand>
</feature>
<dbReference type="Pfam" id="PF03702">
    <property type="entry name" value="AnmK"/>
    <property type="match status" value="1"/>
</dbReference>
<dbReference type="EMBL" id="NVYQ01000127">
    <property type="protein sequence ID" value="RGB15289.1"/>
    <property type="molecule type" value="Genomic_DNA"/>
</dbReference>
<dbReference type="PANTHER" id="PTHR30605:SF0">
    <property type="entry name" value="ANHYDRO-N-ACETYLMURAMIC ACID KINASE"/>
    <property type="match status" value="1"/>
</dbReference>
<dbReference type="PANTHER" id="PTHR30605">
    <property type="entry name" value="ANHYDRO-N-ACETYLMURAMIC ACID KINASE"/>
    <property type="match status" value="1"/>
</dbReference>
<reference evidence="2 3" key="1">
    <citation type="submission" date="2017-08" db="EMBL/GenBank/DDBJ databases">
        <title>Meningococcal Conjunctivitis and Endemic Carriage at a Military Recruit Training Center.</title>
        <authorList>
            <person name="Bobb A.J."/>
            <person name="Galac M.R."/>
            <person name="Snesrud E."/>
            <person name="Clagett C.D."/>
        </authorList>
    </citation>
    <scope>NUCLEOTIDE SEQUENCE [LARGE SCALE GENOMIC DNA]</scope>
    <source>
        <strain evidence="2 3">MRSN431200</strain>
    </source>
</reference>
<dbReference type="NCBIfam" id="NF007139">
    <property type="entry name" value="PRK09585.1-3"/>
    <property type="match status" value="1"/>
</dbReference>
<comment type="caution">
    <text evidence="2">The sequence shown here is derived from an EMBL/GenBank/DDBJ whole genome shotgun (WGS) entry which is preliminary data.</text>
</comment>
<comment type="similarity">
    <text evidence="1">Belongs to the anhydro-N-acetylmuramic acid kinase family.</text>
</comment>
<keyword evidence="1" id="KW-0547">Nucleotide-binding</keyword>
<dbReference type="GO" id="GO:0005524">
    <property type="term" value="F:ATP binding"/>
    <property type="evidence" value="ECO:0007669"/>
    <property type="project" value="UniProtKB-UniRule"/>
</dbReference>
<dbReference type="Gene3D" id="3.30.420.40">
    <property type="match status" value="2"/>
</dbReference>
<comment type="catalytic activity">
    <reaction evidence="1">
        <text>1,6-anhydro-N-acetyl-beta-muramate + ATP + H2O = N-acetyl-D-muramate 6-phosphate + ADP + H(+)</text>
        <dbReference type="Rhea" id="RHEA:24952"/>
        <dbReference type="ChEBI" id="CHEBI:15377"/>
        <dbReference type="ChEBI" id="CHEBI:15378"/>
        <dbReference type="ChEBI" id="CHEBI:30616"/>
        <dbReference type="ChEBI" id="CHEBI:58690"/>
        <dbReference type="ChEBI" id="CHEBI:58722"/>
        <dbReference type="ChEBI" id="CHEBI:456216"/>
        <dbReference type="EC" id="2.7.1.170"/>
    </reaction>
</comment>
<protein>
    <recommendedName>
        <fullName evidence="1">Anhydro-N-acetylmuramic acid kinase</fullName>
        <ecNumber evidence="1">2.7.1.170</ecNumber>
    </recommendedName>
    <alternativeName>
        <fullName evidence="1">AnhMurNAc kinase</fullName>
    </alternativeName>
</protein>
<dbReference type="InterPro" id="IPR005338">
    <property type="entry name" value="Anhydro_N_Ac-Mur_kinase"/>
</dbReference>
<evidence type="ECO:0000256" key="1">
    <source>
        <dbReference type="HAMAP-Rule" id="MF_01270"/>
    </source>
</evidence>
<dbReference type="EC" id="2.7.1.170" evidence="1"/>
<sequence length="376" mass="40875">MAFCTSLGVMMETQLYIGIMSGTSMDGADAVLVRMDGGKWLGAEGHAFTPYPDRLRRQLLDLQDTGTDELHRSRILSQELSRLYAQTAAELLCSQNLAPSDITALGCHGQTVRHAPEHGYSIQLADLPLLAELTQIFTVGDFRSRDLAAGGQGAPLVPAFHKALFRDDKETRAVLNIGGIANISVLPSDAPAFGFDTGPGNMLMDAWTQAHWQLPYDKNGAKAAQGNILPQLLDRLLAHPYFARPHPKSTGRELFALNWLETYLGGGENRYDVLRTLSRFTAQTVFDAVSHAAANARQMYICGGGIRNPVLMADLAECFGTRVSLHSTADLNLDPQWVEAAAFAWLAACWINRIPGSPHKATGASKPCILGAGYYY</sequence>